<dbReference type="AlphaFoldDB" id="A0A7S4J750"/>
<sequence length="270" mass="30759">MLAIDRELKEAMAGDDAERLKAAIVAASEAISQERAKQSNVIQSDQMVGSKQAGSMKRMTQRPTALRKSRSPAFYTDDDDDDETPDERKYREFQEMYDERRNELDARGFEVQAGSLFSDELLKTALDFVPQAEWADFIRLELPSPRDEDIDDEGHVQFAAEEVPHEYDKFQWARRASELKHRGLVDISQRTALIELPDGVMQELIAAQQQTHNIHKRGDRRRPPMQERSMQERSHAHLDHHLANMALTHPLFNDVDEGAQAAPAPAADVD</sequence>
<feature type="compositionally biased region" description="Acidic residues" evidence="1">
    <location>
        <begin position="76"/>
        <end position="85"/>
    </location>
</feature>
<name>A0A7S4J750_9EUKA</name>
<dbReference type="EMBL" id="HBKO01033751">
    <property type="protein sequence ID" value="CAE2254577.1"/>
    <property type="molecule type" value="Transcribed_RNA"/>
</dbReference>
<proteinExistence type="predicted"/>
<evidence type="ECO:0000256" key="1">
    <source>
        <dbReference type="SAM" id="MobiDB-lite"/>
    </source>
</evidence>
<feature type="region of interest" description="Disordered" evidence="1">
    <location>
        <begin position="210"/>
        <end position="234"/>
    </location>
</feature>
<evidence type="ECO:0000313" key="2">
    <source>
        <dbReference type="EMBL" id="CAE2254577.1"/>
    </source>
</evidence>
<accession>A0A7S4J750</accession>
<organism evidence="2">
    <name type="scientific">Prymnesium polylepis</name>
    <dbReference type="NCBI Taxonomy" id="72548"/>
    <lineage>
        <taxon>Eukaryota</taxon>
        <taxon>Haptista</taxon>
        <taxon>Haptophyta</taxon>
        <taxon>Prymnesiophyceae</taxon>
        <taxon>Prymnesiales</taxon>
        <taxon>Prymnesiaceae</taxon>
        <taxon>Prymnesium</taxon>
    </lineage>
</organism>
<feature type="compositionally biased region" description="Polar residues" evidence="1">
    <location>
        <begin position="38"/>
        <end position="53"/>
    </location>
</feature>
<feature type="region of interest" description="Disordered" evidence="1">
    <location>
        <begin position="34"/>
        <end position="87"/>
    </location>
</feature>
<reference evidence="2" key="1">
    <citation type="submission" date="2021-01" db="EMBL/GenBank/DDBJ databases">
        <authorList>
            <person name="Corre E."/>
            <person name="Pelletier E."/>
            <person name="Niang G."/>
            <person name="Scheremetjew M."/>
            <person name="Finn R."/>
            <person name="Kale V."/>
            <person name="Holt S."/>
            <person name="Cochrane G."/>
            <person name="Meng A."/>
            <person name="Brown T."/>
            <person name="Cohen L."/>
        </authorList>
    </citation>
    <scope>NUCLEOTIDE SEQUENCE</scope>
    <source>
        <strain evidence="2">UIO037</strain>
    </source>
</reference>
<gene>
    <name evidence="2" type="ORF">CPOL0286_LOCUS15310</name>
</gene>
<protein>
    <submittedName>
        <fullName evidence="2">Uncharacterized protein</fullName>
    </submittedName>
</protein>
<feature type="compositionally biased region" description="Basic and acidic residues" evidence="1">
    <location>
        <begin position="221"/>
        <end position="234"/>
    </location>
</feature>